<dbReference type="InterPro" id="IPR000073">
    <property type="entry name" value="AB_hydrolase_1"/>
</dbReference>
<feature type="chain" id="PRO_5012432214" evidence="1">
    <location>
        <begin position="30"/>
        <end position="638"/>
    </location>
</feature>
<reference evidence="4 5" key="1">
    <citation type="submission" date="2016-11" db="EMBL/GenBank/DDBJ databases">
        <authorList>
            <person name="Jaros S."/>
            <person name="Januszkiewicz K."/>
            <person name="Wedrychowicz H."/>
        </authorList>
    </citation>
    <scope>NUCLEOTIDE SEQUENCE [LARGE SCALE GENOMIC DNA]</scope>
    <source>
        <strain evidence="4 5">DSM 3074</strain>
    </source>
</reference>
<evidence type="ECO:0000313" key="5">
    <source>
        <dbReference type="Proteomes" id="UP000191240"/>
    </source>
</evidence>
<dbReference type="Gene3D" id="3.40.50.1820">
    <property type="entry name" value="alpha/beta hydrolase"/>
    <property type="match status" value="1"/>
</dbReference>
<dbReference type="SUPFAM" id="SSF53474">
    <property type="entry name" value="alpha/beta-Hydrolases"/>
    <property type="match status" value="1"/>
</dbReference>
<dbReference type="Proteomes" id="UP000191240">
    <property type="component" value="Unassembled WGS sequence"/>
</dbReference>
<feature type="domain" description="Cupin type-2" evidence="2">
    <location>
        <begin position="548"/>
        <end position="605"/>
    </location>
</feature>
<sequence length="638" mass="70733">MPKINLKQRVTGTAMALTLVWGVTLSAHAMEHPIMIEDQGSFFAGGRVVQSQGVYKDDEPTNFDGETLHGDAAYVFWQKPVKAKTNAMVFLHGFGQSGKTWETTPDGRDGFQNIFLSKGYSVYIVDEPRRGRAGNSTVPMELKAQPQDQLWYDNFRIGQWPGYYANVAVPRDEESRAQFFHQITPDTGKFDVQVVAEAMTAVMERTGNSVLVTHSAGGGPGWLTAAHSDKVRGVIALEPGTFPFLKEDMPEVESTTSPFPAPGMEVSREEFQRLLKIPMVVYFGDNIKTGSEPDTHWGLDNWRVRLNLAKKWEQTMKRYGGDVQVISLPDIGIKGNTHFLMADLNNAEVAGAMEAWMKEKGLVQEAMPLPLGKDISERFIGTVHRNDLIDNEDVYKLPQTNVITFEPGSHSGWHTHGAMTVIGVAGVGIYQEFGKPAVLIRPGDVVQIPAGISHFHGAVKDSQFQQIVIYDKNWQAPANSKAHTGPVTDDEYHSIEFSAQNVTANVNNNAYLFNYSSEPFKSSNFNNPVYLGKVLSKPNEAASPEWTYVVFPKGTYNRWHSHKTGQVLIATDGVGYHQIKGGKLEVLHPGDVAFCPPGVTHWHGAAPQNSFAHIAISPQDNHDVTWYDFPDKEYSSID</sequence>
<accession>A0A1M6FSX5</accession>
<dbReference type="InterPro" id="IPR013096">
    <property type="entry name" value="Cupin_2"/>
</dbReference>
<protein>
    <submittedName>
        <fullName evidence="4">Cupin domain protein</fullName>
    </submittedName>
</protein>
<evidence type="ECO:0000256" key="1">
    <source>
        <dbReference type="SAM" id="SignalP"/>
    </source>
</evidence>
<feature type="domain" description="AB hydrolase-1" evidence="3">
    <location>
        <begin position="88"/>
        <end position="260"/>
    </location>
</feature>
<dbReference type="Pfam" id="PF12697">
    <property type="entry name" value="Abhydrolase_6"/>
    <property type="match status" value="1"/>
</dbReference>
<evidence type="ECO:0000259" key="2">
    <source>
        <dbReference type="Pfam" id="PF07883"/>
    </source>
</evidence>
<dbReference type="AlphaFoldDB" id="A0A1M6FSX5"/>
<dbReference type="EMBL" id="FQYW01000023">
    <property type="protein sequence ID" value="SHJ00763.1"/>
    <property type="molecule type" value="Genomic_DNA"/>
</dbReference>
<keyword evidence="1" id="KW-0732">Signal</keyword>
<gene>
    <name evidence="4" type="ORF">SAMN02745671_02386</name>
</gene>
<dbReference type="Pfam" id="PF07883">
    <property type="entry name" value="Cupin_2"/>
    <property type="match status" value="1"/>
</dbReference>
<feature type="signal peptide" evidence="1">
    <location>
        <begin position="1"/>
        <end position="29"/>
    </location>
</feature>
<dbReference type="InterPro" id="IPR047263">
    <property type="entry name" value="HNL-like_cupin"/>
</dbReference>
<name>A0A1M6FSX5_9FIRM</name>
<dbReference type="CDD" id="cd12810">
    <property type="entry name" value="Esterase_713_like-3"/>
    <property type="match status" value="1"/>
</dbReference>
<dbReference type="InterPro" id="IPR029058">
    <property type="entry name" value="AB_hydrolase_fold"/>
</dbReference>
<evidence type="ECO:0000259" key="3">
    <source>
        <dbReference type="Pfam" id="PF12697"/>
    </source>
</evidence>
<evidence type="ECO:0000313" key="4">
    <source>
        <dbReference type="EMBL" id="SHJ00763.1"/>
    </source>
</evidence>
<dbReference type="CDD" id="cd02233">
    <property type="entry name" value="cupin_HNL-like"/>
    <property type="match status" value="2"/>
</dbReference>
<proteinExistence type="predicted"/>
<dbReference type="SUPFAM" id="SSF51182">
    <property type="entry name" value="RmlC-like cupins"/>
    <property type="match status" value="2"/>
</dbReference>
<organism evidence="4 5">
    <name type="scientific">Anaerovibrio lipolyticus DSM 3074</name>
    <dbReference type="NCBI Taxonomy" id="1120997"/>
    <lineage>
        <taxon>Bacteria</taxon>
        <taxon>Bacillati</taxon>
        <taxon>Bacillota</taxon>
        <taxon>Negativicutes</taxon>
        <taxon>Selenomonadales</taxon>
        <taxon>Selenomonadaceae</taxon>
        <taxon>Anaerovibrio</taxon>
    </lineage>
</organism>
<dbReference type="Gene3D" id="2.60.120.10">
    <property type="entry name" value="Jelly Rolls"/>
    <property type="match status" value="2"/>
</dbReference>
<dbReference type="PANTHER" id="PTHR43698:SF1">
    <property type="entry name" value="BLL4564 PROTEIN"/>
    <property type="match status" value="1"/>
</dbReference>
<dbReference type="OrthoDB" id="256394at2"/>
<dbReference type="InterPro" id="IPR011051">
    <property type="entry name" value="RmlC_Cupin_sf"/>
</dbReference>
<dbReference type="RefSeq" id="WP_082013138.1">
    <property type="nucleotide sequence ID" value="NZ_FQYW01000023.1"/>
</dbReference>
<dbReference type="InterPro" id="IPR014710">
    <property type="entry name" value="RmlC-like_jellyroll"/>
</dbReference>
<dbReference type="PANTHER" id="PTHR43698">
    <property type="entry name" value="RIBD C-TERMINAL DOMAIN CONTAINING PROTEIN"/>
    <property type="match status" value="1"/>
</dbReference>